<reference evidence="2 3" key="1">
    <citation type="journal article" date="2019" name="PLoS Genet.">
        <title>Convergent evolution of linked mating-type loci in basidiomycete fungi.</title>
        <authorList>
            <person name="Sun S."/>
            <person name="Coelho M.A."/>
            <person name="Heitman J."/>
            <person name="Nowrousian M."/>
        </authorList>
    </citation>
    <scope>NUCLEOTIDE SEQUENCE [LARGE SCALE GENOMIC DNA]</scope>
    <source>
        <strain evidence="2 3">CBS 4282</strain>
    </source>
</reference>
<dbReference type="AlphaFoldDB" id="A0A7D8V4A3"/>
<protein>
    <recommendedName>
        <fullName evidence="4">NAD-dependent epimerase/dehydratase domain-containing protein</fullName>
    </recommendedName>
</protein>
<sequence>MHHLSLIAFTNHGAAACRQAERRAHPRWVRASAPARASASRTARTRDAAASHRPRRPPAARSVARGHAHTPGGTTTVARALAAYLLEGDEPRAQVTDRFSVNPPTTYIDPAFLDLLKDPAGRLEYRQVNLGNVERHADLLAPPAERDGAPTGWTHFDLVFDLTGEMGFDKPELLFITNTYQLALSLAASAAALPPERRPSAYVRLQQPFYDMKSLPGAGHAEGDKLKPDGVRGRWWHETLRGIAQIRDLNFGIVRSAAWYGPGAWDTEVVPRLVVGHVYSYLGEEMKFLYK</sequence>
<evidence type="ECO:0000313" key="3">
    <source>
        <dbReference type="Proteomes" id="UP000473826"/>
    </source>
</evidence>
<keyword evidence="3" id="KW-1185">Reference proteome</keyword>
<feature type="compositionally biased region" description="Basic residues" evidence="1">
    <location>
        <begin position="52"/>
        <end position="68"/>
    </location>
</feature>
<accession>A0A7D8V4A3</accession>
<proteinExistence type="predicted"/>
<comment type="caution">
    <text evidence="2">The sequence shown here is derived from an EMBL/GenBank/DDBJ whole genome shotgun (WGS) entry which is preliminary data.</text>
</comment>
<dbReference type="EMBL" id="QKWK01000001">
    <property type="protein sequence ID" value="TXT15832.1"/>
    <property type="molecule type" value="Genomic_DNA"/>
</dbReference>
<organism evidence="2 3">
    <name type="scientific">Vanrija humicola</name>
    <name type="common">Yeast</name>
    <name type="synonym">Cryptococcus humicola</name>
    <dbReference type="NCBI Taxonomy" id="5417"/>
    <lineage>
        <taxon>Eukaryota</taxon>
        <taxon>Fungi</taxon>
        <taxon>Dikarya</taxon>
        <taxon>Basidiomycota</taxon>
        <taxon>Agaricomycotina</taxon>
        <taxon>Tremellomycetes</taxon>
        <taxon>Trichosporonales</taxon>
        <taxon>Trichosporonaceae</taxon>
        <taxon>Vanrija</taxon>
    </lineage>
</organism>
<evidence type="ECO:0000256" key="1">
    <source>
        <dbReference type="SAM" id="MobiDB-lite"/>
    </source>
</evidence>
<evidence type="ECO:0000313" key="2">
    <source>
        <dbReference type="EMBL" id="TXT15832.1"/>
    </source>
</evidence>
<dbReference type="OrthoDB" id="16464at2759"/>
<feature type="region of interest" description="Disordered" evidence="1">
    <location>
        <begin position="23"/>
        <end position="73"/>
    </location>
</feature>
<feature type="compositionally biased region" description="Low complexity" evidence="1">
    <location>
        <begin position="30"/>
        <end position="42"/>
    </location>
</feature>
<name>A0A7D8V4A3_VANHU</name>
<dbReference type="Proteomes" id="UP000473826">
    <property type="component" value="Unassembled WGS sequence"/>
</dbReference>
<gene>
    <name evidence="2" type="ORF">VHUM_00335</name>
</gene>
<evidence type="ECO:0008006" key="4">
    <source>
        <dbReference type="Google" id="ProtNLM"/>
    </source>
</evidence>